<evidence type="ECO:0000256" key="11">
    <source>
        <dbReference type="ARBA" id="ARBA00023004"/>
    </source>
</evidence>
<comment type="cofactor">
    <cofactor evidence="1 14">
        <name>heme</name>
        <dbReference type="ChEBI" id="CHEBI:30413"/>
    </cofactor>
</comment>
<dbReference type="SUPFAM" id="SSF48264">
    <property type="entry name" value="Cytochrome P450"/>
    <property type="match status" value="1"/>
</dbReference>
<evidence type="ECO:0000256" key="4">
    <source>
        <dbReference type="ARBA" id="ARBA00004406"/>
    </source>
</evidence>
<dbReference type="InterPro" id="IPR001128">
    <property type="entry name" value="Cyt_P450"/>
</dbReference>
<organism evidence="16 17">
    <name type="scientific">Papilio machaon</name>
    <name type="common">Old World swallowtail butterfly</name>
    <dbReference type="NCBI Taxonomy" id="76193"/>
    <lineage>
        <taxon>Eukaryota</taxon>
        <taxon>Metazoa</taxon>
        <taxon>Ecdysozoa</taxon>
        <taxon>Arthropoda</taxon>
        <taxon>Hexapoda</taxon>
        <taxon>Insecta</taxon>
        <taxon>Pterygota</taxon>
        <taxon>Neoptera</taxon>
        <taxon>Endopterygota</taxon>
        <taxon>Lepidoptera</taxon>
        <taxon>Glossata</taxon>
        <taxon>Ditrysia</taxon>
        <taxon>Papilionoidea</taxon>
        <taxon>Papilionidae</taxon>
        <taxon>Papilioninae</taxon>
        <taxon>Papilio</taxon>
    </lineage>
</organism>
<dbReference type="PRINTS" id="PR00385">
    <property type="entry name" value="P450"/>
</dbReference>
<keyword evidence="8" id="KW-0256">Endoplasmic reticulum</keyword>
<proteinExistence type="inferred from homology"/>
<dbReference type="Gene3D" id="1.10.630.10">
    <property type="entry name" value="Cytochrome P450"/>
    <property type="match status" value="1"/>
</dbReference>
<evidence type="ECO:0000256" key="14">
    <source>
        <dbReference type="PIRSR" id="PIRSR602401-1"/>
    </source>
</evidence>
<dbReference type="GO" id="GO:0005789">
    <property type="term" value="C:endoplasmic reticulum membrane"/>
    <property type="evidence" value="ECO:0007669"/>
    <property type="project" value="UniProtKB-SubCell"/>
</dbReference>
<dbReference type="GO" id="GO:0004497">
    <property type="term" value="F:monooxygenase activity"/>
    <property type="evidence" value="ECO:0007669"/>
    <property type="project" value="UniProtKB-KW"/>
</dbReference>
<evidence type="ECO:0000256" key="6">
    <source>
        <dbReference type="ARBA" id="ARBA00022617"/>
    </source>
</evidence>
<reference evidence="16 17" key="1">
    <citation type="journal article" date="2015" name="Nat. Commun.">
        <title>Outbred genome sequencing and CRISPR/Cas9 gene editing in butterflies.</title>
        <authorList>
            <person name="Li X."/>
            <person name="Fan D."/>
            <person name="Zhang W."/>
            <person name="Liu G."/>
            <person name="Zhang L."/>
            <person name="Zhao L."/>
            <person name="Fang X."/>
            <person name="Chen L."/>
            <person name="Dong Y."/>
            <person name="Chen Y."/>
            <person name="Ding Y."/>
            <person name="Zhao R."/>
            <person name="Feng M."/>
            <person name="Zhu Y."/>
            <person name="Feng Y."/>
            <person name="Jiang X."/>
            <person name="Zhu D."/>
            <person name="Xiang H."/>
            <person name="Feng X."/>
            <person name="Li S."/>
            <person name="Wang J."/>
            <person name="Zhang G."/>
            <person name="Kronforst M.R."/>
            <person name="Wang W."/>
        </authorList>
    </citation>
    <scope>NUCLEOTIDE SEQUENCE [LARGE SCALE GENOMIC DNA]</scope>
    <source>
        <strain evidence="16">Ya'a_city_454_Pm</strain>
        <tissue evidence="16">Whole body</tissue>
    </source>
</reference>
<dbReference type="InterPro" id="IPR017972">
    <property type="entry name" value="Cyt_P450_CS"/>
</dbReference>
<dbReference type="OrthoDB" id="1470350at2759"/>
<evidence type="ECO:0000313" key="16">
    <source>
        <dbReference type="EMBL" id="KPJ11286.1"/>
    </source>
</evidence>
<dbReference type="CDD" id="cd20628">
    <property type="entry name" value="CYP4"/>
    <property type="match status" value="1"/>
</dbReference>
<keyword evidence="12 15" id="KW-0503">Monooxygenase</keyword>
<keyword evidence="10 15" id="KW-0560">Oxidoreductase</keyword>
<dbReference type="EMBL" id="KQ460883">
    <property type="protein sequence ID" value="KPJ11286.1"/>
    <property type="molecule type" value="Genomic_DNA"/>
</dbReference>
<accession>A0A194R5Z5</accession>
<dbReference type="Proteomes" id="UP000053240">
    <property type="component" value="Unassembled WGS sequence"/>
</dbReference>
<keyword evidence="13" id="KW-0472">Membrane</keyword>
<comment type="similarity">
    <text evidence="5 15">Belongs to the cytochrome P450 family.</text>
</comment>
<keyword evidence="9" id="KW-0492">Microsome</keyword>
<dbReference type="STRING" id="76193.A0A194R5Z5"/>
<evidence type="ECO:0000256" key="2">
    <source>
        <dbReference type="ARBA" id="ARBA00003690"/>
    </source>
</evidence>
<sequence length="513" mass="59428">MFLYLVFIGIVLSMALFRLKRRRLHRLASEIPGSDDELPFIGVAHKFTGTTEDILTSLQKYSYEAMKKNGILRGWIGHMLYFIVMDPIDLEVVIKNCLEKDDLHRFLKNAIGNGGIYAPLPIWRRRRKIMMPAFSSKIVDTFIEIFSKQSEKLVSMLAKYAGKGDVTMEPFLSRYALDSICGTTMGIKLNVQNDPDNPFLKAMKNILNFVCKRIFHLWLQPEWLYKLFPQYTEEKKYLKEMHNFVDEVIQKKREEIIKEKYLKSEVDRSFDIRNYKTRSFLDLMITFSGDENAYNDLELREEIMTLTIAGTDTSAVSIGYTLKLLAMYPKVQDKLYQELLDVFGNFDRPIVKEDLAKLEYLNRVVKESLRLFPPTPFIIRKVLEDIYLPSGRTLPAGSGTVVSIWGLHRDPKYWGPKAEFFDPDRFLPERLDLKYSCSYMPFSSGPRNCPGSQYALMSIKTALSAIVRRYKIVGEESGPVPLIKSKIDIMLKAVDDYKISLEKRVSINSENFK</sequence>
<evidence type="ECO:0000256" key="3">
    <source>
        <dbReference type="ARBA" id="ARBA00004174"/>
    </source>
</evidence>
<evidence type="ECO:0000256" key="9">
    <source>
        <dbReference type="ARBA" id="ARBA00022848"/>
    </source>
</evidence>
<evidence type="ECO:0000313" key="17">
    <source>
        <dbReference type="Proteomes" id="UP000053240"/>
    </source>
</evidence>
<evidence type="ECO:0000256" key="15">
    <source>
        <dbReference type="RuleBase" id="RU000461"/>
    </source>
</evidence>
<evidence type="ECO:0000256" key="5">
    <source>
        <dbReference type="ARBA" id="ARBA00010617"/>
    </source>
</evidence>
<dbReference type="GO" id="GO:0005506">
    <property type="term" value="F:iron ion binding"/>
    <property type="evidence" value="ECO:0007669"/>
    <property type="project" value="InterPro"/>
</dbReference>
<feature type="binding site" description="axial binding residue" evidence="14">
    <location>
        <position position="449"/>
    </location>
    <ligand>
        <name>heme</name>
        <dbReference type="ChEBI" id="CHEBI:30413"/>
    </ligand>
    <ligandPart>
        <name>Fe</name>
        <dbReference type="ChEBI" id="CHEBI:18248"/>
    </ligandPart>
</feature>
<keyword evidence="11 14" id="KW-0408">Iron</keyword>
<dbReference type="PANTHER" id="PTHR24291">
    <property type="entry name" value="CYTOCHROME P450 FAMILY 4"/>
    <property type="match status" value="1"/>
</dbReference>
<comment type="function">
    <text evidence="2">May be involved in the metabolism of insect hormones and in the breakdown of synthetic insecticides.</text>
</comment>
<dbReference type="GO" id="GO:0016705">
    <property type="term" value="F:oxidoreductase activity, acting on paired donors, with incorporation or reduction of molecular oxygen"/>
    <property type="evidence" value="ECO:0007669"/>
    <property type="project" value="InterPro"/>
</dbReference>
<evidence type="ECO:0000256" key="12">
    <source>
        <dbReference type="ARBA" id="ARBA00023033"/>
    </source>
</evidence>
<dbReference type="Pfam" id="PF00067">
    <property type="entry name" value="p450"/>
    <property type="match status" value="1"/>
</dbReference>
<keyword evidence="6 14" id="KW-0349">Heme</keyword>
<comment type="subcellular location">
    <subcellularLocation>
        <location evidence="4">Endoplasmic reticulum membrane</location>
        <topology evidence="4">Peripheral membrane protein</topology>
    </subcellularLocation>
    <subcellularLocation>
        <location evidence="3">Microsome membrane</location>
        <topology evidence="3">Peripheral membrane protein</topology>
    </subcellularLocation>
</comment>
<evidence type="ECO:0000256" key="8">
    <source>
        <dbReference type="ARBA" id="ARBA00022824"/>
    </source>
</evidence>
<keyword evidence="7 14" id="KW-0479">Metal-binding</keyword>
<dbReference type="GO" id="GO:0020037">
    <property type="term" value="F:heme binding"/>
    <property type="evidence" value="ECO:0007669"/>
    <property type="project" value="InterPro"/>
</dbReference>
<dbReference type="KEGG" id="pmac:106714819"/>
<gene>
    <name evidence="16" type="ORF">RR48_14925</name>
</gene>
<protein>
    <submittedName>
        <fullName evidence="16">Cytochrome P450 4d2</fullName>
    </submittedName>
</protein>
<evidence type="ECO:0000256" key="7">
    <source>
        <dbReference type="ARBA" id="ARBA00022723"/>
    </source>
</evidence>
<name>A0A194R5Z5_PAPMA</name>
<dbReference type="InterPro" id="IPR002401">
    <property type="entry name" value="Cyt_P450_E_grp-I"/>
</dbReference>
<dbReference type="PROSITE" id="PS00086">
    <property type="entry name" value="CYTOCHROME_P450"/>
    <property type="match status" value="1"/>
</dbReference>
<dbReference type="PANTHER" id="PTHR24291:SF189">
    <property type="entry name" value="CYTOCHROME P450 4C3-RELATED"/>
    <property type="match status" value="1"/>
</dbReference>
<dbReference type="InterPro" id="IPR036396">
    <property type="entry name" value="Cyt_P450_sf"/>
</dbReference>
<evidence type="ECO:0000256" key="10">
    <source>
        <dbReference type="ARBA" id="ARBA00023002"/>
    </source>
</evidence>
<evidence type="ECO:0000256" key="13">
    <source>
        <dbReference type="ARBA" id="ARBA00023136"/>
    </source>
</evidence>
<dbReference type="AlphaFoldDB" id="A0A194R5Z5"/>
<dbReference type="PRINTS" id="PR00463">
    <property type="entry name" value="EP450I"/>
</dbReference>
<dbReference type="InterPro" id="IPR050196">
    <property type="entry name" value="Cytochrome_P450_Monoox"/>
</dbReference>
<keyword evidence="17" id="KW-1185">Reference proteome</keyword>
<dbReference type="InParanoid" id="A0A194R5Z5"/>
<evidence type="ECO:0000256" key="1">
    <source>
        <dbReference type="ARBA" id="ARBA00001971"/>
    </source>
</evidence>